<reference evidence="2" key="1">
    <citation type="submission" date="2016-10" db="EMBL/GenBank/DDBJ databases">
        <authorList>
            <person name="Varghese N."/>
            <person name="Submissions S."/>
        </authorList>
    </citation>
    <scope>NUCLEOTIDE SEQUENCE [LARGE SCALE GENOMIC DNA]</scope>
    <source>
        <strain evidence="2">Gh-105</strain>
    </source>
</reference>
<evidence type="ECO:0000313" key="2">
    <source>
        <dbReference type="Proteomes" id="UP000199229"/>
    </source>
</evidence>
<dbReference type="InterPro" id="IPR008018">
    <property type="entry name" value="Phage_tail_attach_FII"/>
</dbReference>
<evidence type="ECO:0000313" key="1">
    <source>
        <dbReference type="EMBL" id="SFH04406.1"/>
    </source>
</evidence>
<sequence length="116" mass="12428">MTTFALAVDAMFDDPNMAEDAIWRAGGAAEGLPVRIRYRSPEAIVGLGGNQFDLVATLIEVRLSEIAEPAKGDQVDVLDDDGAVRETLEVTGLSRIDARKLVRTCEVASLAPDDDP</sequence>
<accession>A0A1I2WVK0</accession>
<dbReference type="EMBL" id="FOPM01000027">
    <property type="protein sequence ID" value="SFH04406.1"/>
    <property type="molecule type" value="Genomic_DNA"/>
</dbReference>
<name>A0A1I2WVK0_9HYPH</name>
<dbReference type="Proteomes" id="UP000199229">
    <property type="component" value="Unassembled WGS sequence"/>
</dbReference>
<organism evidence="1 2">
    <name type="scientific">Methylobacterium gossipiicola</name>
    <dbReference type="NCBI Taxonomy" id="582675"/>
    <lineage>
        <taxon>Bacteria</taxon>
        <taxon>Pseudomonadati</taxon>
        <taxon>Pseudomonadota</taxon>
        <taxon>Alphaproteobacteria</taxon>
        <taxon>Hyphomicrobiales</taxon>
        <taxon>Methylobacteriaceae</taxon>
        <taxon>Methylobacterium</taxon>
    </lineage>
</organism>
<dbReference type="STRING" id="582675.SAMN05192565_1277"/>
<dbReference type="Pfam" id="PF05354">
    <property type="entry name" value="Phage_attach"/>
    <property type="match status" value="1"/>
</dbReference>
<proteinExistence type="predicted"/>
<keyword evidence="2" id="KW-1185">Reference proteome</keyword>
<protein>
    <submittedName>
        <fullName evidence="1">Uncharacterized protein</fullName>
    </submittedName>
</protein>
<dbReference type="GO" id="GO:0019068">
    <property type="term" value="P:virion assembly"/>
    <property type="evidence" value="ECO:0007669"/>
    <property type="project" value="InterPro"/>
</dbReference>
<gene>
    <name evidence="1" type="ORF">SAMN05192565_1277</name>
</gene>
<dbReference type="RefSeq" id="WP_091974564.1">
    <property type="nucleotide sequence ID" value="NZ_FOPM01000027.1"/>
</dbReference>
<dbReference type="AlphaFoldDB" id="A0A1I2WVK0"/>
<dbReference type="OrthoDB" id="8410231at2"/>